<keyword evidence="2" id="KW-1185">Reference proteome</keyword>
<dbReference type="AlphaFoldDB" id="A0A5J5B8M1"/>
<gene>
    <name evidence="1" type="ORF">F0562_025656</name>
</gene>
<name>A0A5J5B8M1_9ASTE</name>
<evidence type="ECO:0000313" key="2">
    <source>
        <dbReference type="Proteomes" id="UP000325577"/>
    </source>
</evidence>
<evidence type="ECO:0000313" key="1">
    <source>
        <dbReference type="EMBL" id="KAA8538964.1"/>
    </source>
</evidence>
<proteinExistence type="predicted"/>
<protein>
    <submittedName>
        <fullName evidence="1">Uncharacterized protein</fullName>
    </submittedName>
</protein>
<organism evidence="1 2">
    <name type="scientific">Nyssa sinensis</name>
    <dbReference type="NCBI Taxonomy" id="561372"/>
    <lineage>
        <taxon>Eukaryota</taxon>
        <taxon>Viridiplantae</taxon>
        <taxon>Streptophyta</taxon>
        <taxon>Embryophyta</taxon>
        <taxon>Tracheophyta</taxon>
        <taxon>Spermatophyta</taxon>
        <taxon>Magnoliopsida</taxon>
        <taxon>eudicotyledons</taxon>
        <taxon>Gunneridae</taxon>
        <taxon>Pentapetalae</taxon>
        <taxon>asterids</taxon>
        <taxon>Cornales</taxon>
        <taxon>Nyssaceae</taxon>
        <taxon>Nyssa</taxon>
    </lineage>
</organism>
<reference evidence="1 2" key="1">
    <citation type="submission" date="2019-09" db="EMBL/GenBank/DDBJ databases">
        <title>A chromosome-level genome assembly of the Chinese tupelo Nyssa sinensis.</title>
        <authorList>
            <person name="Yang X."/>
            <person name="Kang M."/>
            <person name="Yang Y."/>
            <person name="Xiong H."/>
            <person name="Wang M."/>
            <person name="Zhang Z."/>
            <person name="Wang Z."/>
            <person name="Wu H."/>
            <person name="Ma T."/>
            <person name="Liu J."/>
            <person name="Xi Z."/>
        </authorList>
    </citation>
    <scope>NUCLEOTIDE SEQUENCE [LARGE SCALE GENOMIC DNA]</scope>
    <source>
        <strain evidence="1">J267</strain>
        <tissue evidence="1">Leaf</tissue>
    </source>
</reference>
<dbReference type="Proteomes" id="UP000325577">
    <property type="component" value="Linkage Group LG14"/>
</dbReference>
<sequence>MTSGEDSGLLAEYLGPLSFLPGSSTVYDRFRGPLLETSGFYEGLQAACWCSVDQCGGNGFGMGVSESTCFTISSWFQKHGCSDMIERKTDLHQMGKLIYPQVNGTHNGEKSKLNFNE</sequence>
<accession>A0A5J5B8M1</accession>
<dbReference type="EMBL" id="CM018037">
    <property type="protein sequence ID" value="KAA8538964.1"/>
    <property type="molecule type" value="Genomic_DNA"/>
</dbReference>